<feature type="compositionally biased region" description="Basic and acidic residues" evidence="1">
    <location>
        <begin position="153"/>
        <end position="164"/>
    </location>
</feature>
<evidence type="ECO:0000313" key="3">
    <source>
        <dbReference type="EMBL" id="SDL80138.1"/>
    </source>
</evidence>
<name>A0A1G9N0W1_9BACT</name>
<evidence type="ECO:0000256" key="1">
    <source>
        <dbReference type="SAM" id="MobiDB-lite"/>
    </source>
</evidence>
<feature type="compositionally biased region" description="Basic and acidic residues" evidence="1">
    <location>
        <begin position="41"/>
        <end position="55"/>
    </location>
</feature>
<sequence length="348" mass="38928">MMNFKGIAGLALSLAATGSAFAQQQQPAALAERPAPVAERPMAERGKASESLRPIDEEDIMYKTTLWRRMDLQEIQNQPFFSTNNEITRYLIDGMKAGVLKAYKNDSLATELTPEQFQANLTMEGAGDALSEEERAAGFGNEAAGGDDGWGDGAKKDTKKDAKKPAALSDADDGWGGGGNAKKNPKKDTAAGAAPKQDTFTEQTTSAPSAFEYFPTDITVLELKEDYVFDKRRSRQYYDMKSITLIIPASKTQAGFDKEVATFRYKDVDRYFRSNPTKFIWYNNQNNAKHLNMADAFDLRLFSSRILKQSNAKNAYLSQIYGGEKEGLVKAQQLEYKMMEWEHNLWEY</sequence>
<feature type="compositionally biased region" description="Low complexity" evidence="1">
    <location>
        <begin position="26"/>
        <end position="36"/>
    </location>
</feature>
<dbReference type="STRING" id="563176.SAMN04488090_1821"/>
<dbReference type="AlphaFoldDB" id="A0A1G9N0W1"/>
<feature type="region of interest" description="Disordered" evidence="1">
    <location>
        <begin position="26"/>
        <end position="55"/>
    </location>
</feature>
<dbReference type="OrthoDB" id="1141916at2"/>
<keyword evidence="4" id="KW-1185">Reference proteome</keyword>
<evidence type="ECO:0000256" key="2">
    <source>
        <dbReference type="SAM" id="SignalP"/>
    </source>
</evidence>
<dbReference type="InterPro" id="IPR019847">
    <property type="entry name" value="Gliding_motility_assoc_GldN"/>
</dbReference>
<feature type="signal peptide" evidence="2">
    <location>
        <begin position="1"/>
        <end position="22"/>
    </location>
</feature>
<proteinExistence type="predicted"/>
<gene>
    <name evidence="3" type="ORF">SAMN04488090_1821</name>
</gene>
<reference evidence="3 4" key="1">
    <citation type="submission" date="2016-10" db="EMBL/GenBank/DDBJ databases">
        <authorList>
            <person name="de Groot N.N."/>
        </authorList>
    </citation>
    <scope>NUCLEOTIDE SEQUENCE [LARGE SCALE GENOMIC DNA]</scope>
    <source>
        <strain evidence="3 4">DSM 21668</strain>
    </source>
</reference>
<dbReference type="NCBIfam" id="TIGR03523">
    <property type="entry name" value="GldN"/>
    <property type="match status" value="1"/>
</dbReference>
<dbReference type="EMBL" id="FNGS01000003">
    <property type="protein sequence ID" value="SDL80138.1"/>
    <property type="molecule type" value="Genomic_DNA"/>
</dbReference>
<accession>A0A1G9N0W1</accession>
<dbReference type="RefSeq" id="WP_093200685.1">
    <property type="nucleotide sequence ID" value="NZ_FNGS01000003.1"/>
</dbReference>
<evidence type="ECO:0000313" key="4">
    <source>
        <dbReference type="Proteomes" id="UP000198901"/>
    </source>
</evidence>
<dbReference type="Proteomes" id="UP000198901">
    <property type="component" value="Unassembled WGS sequence"/>
</dbReference>
<keyword evidence="2" id="KW-0732">Signal</keyword>
<organism evidence="3 4">
    <name type="scientific">Siphonobacter aquaeclarae</name>
    <dbReference type="NCBI Taxonomy" id="563176"/>
    <lineage>
        <taxon>Bacteria</taxon>
        <taxon>Pseudomonadati</taxon>
        <taxon>Bacteroidota</taxon>
        <taxon>Cytophagia</taxon>
        <taxon>Cytophagales</taxon>
        <taxon>Cytophagaceae</taxon>
        <taxon>Siphonobacter</taxon>
    </lineage>
</organism>
<dbReference type="Pfam" id="PF19841">
    <property type="entry name" value="GldN"/>
    <property type="match status" value="1"/>
</dbReference>
<protein>
    <submittedName>
        <fullName evidence="3">Gliding motility associated protien GldN</fullName>
    </submittedName>
</protein>
<feature type="chain" id="PRO_5011444217" evidence="2">
    <location>
        <begin position="23"/>
        <end position="348"/>
    </location>
</feature>
<feature type="region of interest" description="Disordered" evidence="1">
    <location>
        <begin position="139"/>
        <end position="205"/>
    </location>
</feature>